<keyword evidence="1" id="KW-0812">Transmembrane</keyword>
<proteinExistence type="predicted"/>
<reference evidence="3" key="1">
    <citation type="journal article" date="2019" name="Nat. Commun.">
        <title>Expansion of phycobilisome linker gene families in mesophilic red algae.</title>
        <authorList>
            <person name="Lee J."/>
            <person name="Kim D."/>
            <person name="Bhattacharya D."/>
            <person name="Yoon H.S."/>
        </authorList>
    </citation>
    <scope>NUCLEOTIDE SEQUENCE [LARGE SCALE GENOMIC DNA]</scope>
    <source>
        <strain evidence="3">CCMP 1328</strain>
    </source>
</reference>
<evidence type="ECO:0000313" key="3">
    <source>
        <dbReference type="Proteomes" id="UP000324585"/>
    </source>
</evidence>
<organism evidence="2 3">
    <name type="scientific">Porphyridium purpureum</name>
    <name type="common">Red alga</name>
    <name type="synonym">Porphyridium cruentum</name>
    <dbReference type="NCBI Taxonomy" id="35688"/>
    <lineage>
        <taxon>Eukaryota</taxon>
        <taxon>Rhodophyta</taxon>
        <taxon>Bangiophyceae</taxon>
        <taxon>Porphyridiales</taxon>
        <taxon>Porphyridiaceae</taxon>
        <taxon>Porphyridium</taxon>
    </lineage>
</organism>
<keyword evidence="1" id="KW-1133">Transmembrane helix</keyword>
<name>A0A5J4YTX4_PORPP</name>
<evidence type="ECO:0000256" key="1">
    <source>
        <dbReference type="SAM" id="Phobius"/>
    </source>
</evidence>
<keyword evidence="1" id="KW-0472">Membrane</keyword>
<protein>
    <recommendedName>
        <fullName evidence="4">Alpha-L-glutamate ligase-related protein ATP-grasp domain-containing protein</fullName>
    </recommendedName>
</protein>
<dbReference type="OrthoDB" id="35279at2759"/>
<dbReference type="EMBL" id="VRMN01000004">
    <property type="protein sequence ID" value="KAA8494390.1"/>
    <property type="molecule type" value="Genomic_DNA"/>
</dbReference>
<accession>A0A5J4YTX4</accession>
<feature type="transmembrane region" description="Helical" evidence="1">
    <location>
        <begin position="41"/>
        <end position="59"/>
    </location>
</feature>
<keyword evidence="3" id="KW-1185">Reference proteome</keyword>
<evidence type="ECO:0000313" key="2">
    <source>
        <dbReference type="EMBL" id="KAA8494390.1"/>
    </source>
</evidence>
<dbReference type="AlphaFoldDB" id="A0A5J4YTX4"/>
<sequence length="445" mass="48750">MISLMLALVSIARNVLLFEGCLHYFLFGGALNSCPFFADVAHIPAQVTIYALYLSVALLKDGGAPHYRSASAREDLQRNLRNVAVPGTGVPLSLFVYNRFTMYVFVALLYPLLCLVSAFSFTVPNWAGLSTEFGRILLCSVGSHAGKEGGRAGPATWFTLWQINCRVSALHYLGSRDKAYALENKWAFLTAAQDAGAPVSPWLDLDGVVLKDKNEEGGLGVFFFRNATHGGKWIIQPVLRNASELAALLPADAPLSTFRVVTASRRCVSDQMRSTGAGLLGALSVTNNSSHKSERASLFFVVCMAFRAGRAGAATDHDAILFDVEDASGKIGIGHSNAHWYKLGMAGLRGAWRMNEQFWQHPDSNVLIAGVDVADHVSQMKAECLRLHERLMPTIPLVGWDVALTPDGMLFLEANLSCNFFMATVNMTQYFQFVYEVFVANEYNQ</sequence>
<dbReference type="OMA" id="FWRVNCH"/>
<dbReference type="SUPFAM" id="SSF56059">
    <property type="entry name" value="Glutathione synthetase ATP-binding domain-like"/>
    <property type="match status" value="1"/>
</dbReference>
<gene>
    <name evidence="2" type="ORF">FVE85_2631</name>
</gene>
<comment type="caution">
    <text evidence="2">The sequence shown here is derived from an EMBL/GenBank/DDBJ whole genome shotgun (WGS) entry which is preliminary data.</text>
</comment>
<dbReference type="Proteomes" id="UP000324585">
    <property type="component" value="Unassembled WGS sequence"/>
</dbReference>
<feature type="transmembrane region" description="Helical" evidence="1">
    <location>
        <begin position="103"/>
        <end position="127"/>
    </location>
</feature>
<evidence type="ECO:0008006" key="4">
    <source>
        <dbReference type="Google" id="ProtNLM"/>
    </source>
</evidence>